<dbReference type="Gene3D" id="3.60.21.10">
    <property type="match status" value="1"/>
</dbReference>
<dbReference type="GO" id="GO:0016791">
    <property type="term" value="F:phosphatase activity"/>
    <property type="evidence" value="ECO:0007669"/>
    <property type="project" value="TreeGrafter"/>
</dbReference>
<name>A0A1H5Z6F5_9RHOB</name>
<dbReference type="RefSeq" id="WP_234994754.1">
    <property type="nucleotide sequence ID" value="NZ_FNUZ01000003.1"/>
</dbReference>
<dbReference type="Proteomes" id="UP000236752">
    <property type="component" value="Unassembled WGS sequence"/>
</dbReference>
<dbReference type="InterPro" id="IPR029052">
    <property type="entry name" value="Metallo-depent_PP-like"/>
</dbReference>
<proteinExistence type="predicted"/>
<dbReference type="InterPro" id="IPR004843">
    <property type="entry name" value="Calcineurin-like_PHP"/>
</dbReference>
<dbReference type="AlphaFoldDB" id="A0A1H5Z6F5"/>
<reference evidence="2 3" key="1">
    <citation type="submission" date="2016-10" db="EMBL/GenBank/DDBJ databases">
        <authorList>
            <person name="de Groot N.N."/>
        </authorList>
    </citation>
    <scope>NUCLEOTIDE SEQUENCE [LARGE SCALE GENOMIC DNA]</scope>
    <source>
        <strain evidence="2 3">DSM 26915</strain>
    </source>
</reference>
<dbReference type="InterPro" id="IPR050126">
    <property type="entry name" value="Ap4A_hydrolase"/>
</dbReference>
<evidence type="ECO:0000259" key="1">
    <source>
        <dbReference type="PROSITE" id="PS00125"/>
    </source>
</evidence>
<dbReference type="InterPro" id="IPR006186">
    <property type="entry name" value="Ser/Thr-sp_prot-phosphatase"/>
</dbReference>
<dbReference type="GO" id="GO:0110154">
    <property type="term" value="P:RNA decapping"/>
    <property type="evidence" value="ECO:0007669"/>
    <property type="project" value="TreeGrafter"/>
</dbReference>
<dbReference type="GO" id="GO:0005737">
    <property type="term" value="C:cytoplasm"/>
    <property type="evidence" value="ECO:0007669"/>
    <property type="project" value="TreeGrafter"/>
</dbReference>
<organism evidence="2 3">
    <name type="scientific">Thalassococcus halodurans</name>
    <dbReference type="NCBI Taxonomy" id="373675"/>
    <lineage>
        <taxon>Bacteria</taxon>
        <taxon>Pseudomonadati</taxon>
        <taxon>Pseudomonadota</taxon>
        <taxon>Alphaproteobacteria</taxon>
        <taxon>Rhodobacterales</taxon>
        <taxon>Roseobacteraceae</taxon>
        <taxon>Thalassococcus</taxon>
    </lineage>
</organism>
<dbReference type="GO" id="GO:0008803">
    <property type="term" value="F:bis(5'-nucleosyl)-tetraphosphatase (symmetrical) activity"/>
    <property type="evidence" value="ECO:0007669"/>
    <property type="project" value="TreeGrafter"/>
</dbReference>
<dbReference type="PANTHER" id="PTHR42850:SF4">
    <property type="entry name" value="ZINC-DEPENDENT ENDOPOLYPHOSPHATASE"/>
    <property type="match status" value="1"/>
</dbReference>
<keyword evidence="3" id="KW-1185">Reference proteome</keyword>
<protein>
    <submittedName>
        <fullName evidence="2">Serine/threonine protein phosphatase 1</fullName>
    </submittedName>
</protein>
<evidence type="ECO:0000313" key="2">
    <source>
        <dbReference type="EMBL" id="SEG32093.1"/>
    </source>
</evidence>
<accession>A0A1H5Z6F5</accession>
<dbReference type="EMBL" id="FNUZ01000003">
    <property type="protein sequence ID" value="SEG32093.1"/>
    <property type="molecule type" value="Genomic_DNA"/>
</dbReference>
<dbReference type="PROSITE" id="PS00125">
    <property type="entry name" value="SER_THR_PHOSPHATASE"/>
    <property type="match status" value="1"/>
</dbReference>
<sequence length="251" mass="27674">MKKKSLLSRLFGKEPKPVSMDWSLTPPKPETPLAVIGDIHGRLDLLRDLLAQIPDGYQVVCVGDYIDRGPSSVEVLRFLSERDDIICLKGNHEAMMLDFLSDPDEKGRRWVRNGGLQTLAEIGVNGLTEMSGGMKLFEAQNKMYDALGEDLAGWIEQLPVIHASGNIVVVHAGADPAKSIDEQKQRHLIWGHREFFVNERTDGVWVAHGHTIFDQPSCEKGRISLDTGAFATGRLTAGLISVDGTVTFVQS</sequence>
<evidence type="ECO:0000313" key="3">
    <source>
        <dbReference type="Proteomes" id="UP000236752"/>
    </source>
</evidence>
<gene>
    <name evidence="2" type="ORF">SAMN04488045_2457</name>
</gene>
<feature type="domain" description="Serine/threonine specific protein phosphatases" evidence="1">
    <location>
        <begin position="88"/>
        <end position="93"/>
    </location>
</feature>
<dbReference type="SUPFAM" id="SSF56300">
    <property type="entry name" value="Metallo-dependent phosphatases"/>
    <property type="match status" value="1"/>
</dbReference>
<dbReference type="Pfam" id="PF00149">
    <property type="entry name" value="Metallophos"/>
    <property type="match status" value="1"/>
</dbReference>
<dbReference type="PANTHER" id="PTHR42850">
    <property type="entry name" value="METALLOPHOSPHOESTERASE"/>
    <property type="match status" value="1"/>
</dbReference>